<feature type="region of interest" description="Disordered" evidence="1">
    <location>
        <begin position="12"/>
        <end position="41"/>
    </location>
</feature>
<feature type="region of interest" description="Disordered" evidence="1">
    <location>
        <begin position="80"/>
        <end position="114"/>
    </location>
</feature>
<keyword evidence="4" id="KW-1185">Reference proteome</keyword>
<evidence type="ECO:0000313" key="4">
    <source>
        <dbReference type="Proteomes" id="UP000008810"/>
    </source>
</evidence>
<feature type="compositionally biased region" description="Basic residues" evidence="1">
    <location>
        <begin position="80"/>
        <end position="108"/>
    </location>
</feature>
<reference evidence="2 3" key="1">
    <citation type="journal article" date="2010" name="Nature">
        <title>Genome sequencing and analysis of the model grass Brachypodium distachyon.</title>
        <authorList>
            <consortium name="International Brachypodium Initiative"/>
        </authorList>
    </citation>
    <scope>NUCLEOTIDE SEQUENCE [LARGE SCALE GENOMIC DNA]</scope>
    <source>
        <strain evidence="2 3">Bd21</strain>
    </source>
</reference>
<reference evidence="3" key="3">
    <citation type="submission" date="2018-08" db="UniProtKB">
        <authorList>
            <consortium name="EnsemblPlants"/>
        </authorList>
    </citation>
    <scope>IDENTIFICATION</scope>
    <source>
        <strain evidence="3">cv. Bd21</strain>
    </source>
</reference>
<evidence type="ECO:0000256" key="1">
    <source>
        <dbReference type="SAM" id="MobiDB-lite"/>
    </source>
</evidence>
<dbReference type="AlphaFoldDB" id="A0A2K2CI82"/>
<organism evidence="2">
    <name type="scientific">Brachypodium distachyon</name>
    <name type="common">Purple false brome</name>
    <name type="synonym">Trachynia distachya</name>
    <dbReference type="NCBI Taxonomy" id="15368"/>
    <lineage>
        <taxon>Eukaryota</taxon>
        <taxon>Viridiplantae</taxon>
        <taxon>Streptophyta</taxon>
        <taxon>Embryophyta</taxon>
        <taxon>Tracheophyta</taxon>
        <taxon>Spermatophyta</taxon>
        <taxon>Magnoliopsida</taxon>
        <taxon>Liliopsida</taxon>
        <taxon>Poales</taxon>
        <taxon>Poaceae</taxon>
        <taxon>BOP clade</taxon>
        <taxon>Pooideae</taxon>
        <taxon>Stipodae</taxon>
        <taxon>Brachypodieae</taxon>
        <taxon>Brachypodium</taxon>
    </lineage>
</organism>
<accession>A0A2K2CI82</accession>
<reference evidence="2" key="2">
    <citation type="submission" date="2017-06" db="EMBL/GenBank/DDBJ databases">
        <title>WGS assembly of Brachypodium distachyon.</title>
        <authorList>
            <consortium name="The International Brachypodium Initiative"/>
            <person name="Lucas S."/>
            <person name="Harmon-Smith M."/>
            <person name="Lail K."/>
            <person name="Tice H."/>
            <person name="Grimwood J."/>
            <person name="Bruce D."/>
            <person name="Barry K."/>
            <person name="Shu S."/>
            <person name="Lindquist E."/>
            <person name="Wang M."/>
            <person name="Pitluck S."/>
            <person name="Vogel J.P."/>
            <person name="Garvin D.F."/>
            <person name="Mockler T.C."/>
            <person name="Schmutz J."/>
            <person name="Rokhsar D."/>
            <person name="Bevan M.W."/>
        </authorList>
    </citation>
    <scope>NUCLEOTIDE SEQUENCE</scope>
    <source>
        <strain evidence="2">Bd21</strain>
    </source>
</reference>
<evidence type="ECO:0000313" key="3">
    <source>
        <dbReference type="EnsemblPlants" id="PNT61733"/>
    </source>
</evidence>
<gene>
    <name evidence="2" type="ORF">BRADI_5g19845v3</name>
</gene>
<dbReference type="Proteomes" id="UP000008810">
    <property type="component" value="Chromosome 5"/>
</dbReference>
<name>A0A2K2CI82_BRADI</name>
<sequence>MKFGWMPFPIAEYTQPGARDGDGSELEETSSHPVVGPTSVTLPQERARVGILKEKTISELVWAAARAEWRVPAPRWRGRRRWRAGGGRRHGLGGGRRRRTRRQRRRRRERNERKHGLPGSRVYWRRIFFFF</sequence>
<dbReference type="Gramene" id="PNT61733">
    <property type="protein sequence ID" value="PNT61733"/>
    <property type="gene ID" value="BRADI_5g19845v3"/>
</dbReference>
<protein>
    <submittedName>
        <fullName evidence="2 3">Uncharacterized protein</fullName>
    </submittedName>
</protein>
<dbReference type="InParanoid" id="A0A2K2CI82"/>
<dbReference type="EnsemblPlants" id="PNT61733">
    <property type="protein sequence ID" value="PNT61733"/>
    <property type="gene ID" value="BRADI_5g19845v3"/>
</dbReference>
<dbReference type="EMBL" id="CM000884">
    <property type="protein sequence ID" value="PNT61733.1"/>
    <property type="molecule type" value="Genomic_DNA"/>
</dbReference>
<evidence type="ECO:0000313" key="2">
    <source>
        <dbReference type="EMBL" id="PNT61733.1"/>
    </source>
</evidence>
<proteinExistence type="predicted"/>